<dbReference type="InterPro" id="IPR041527">
    <property type="entry name" value="YhcG_N"/>
</dbReference>
<dbReference type="InterPro" id="IPR053148">
    <property type="entry name" value="PD-DEXK-like_domain"/>
</dbReference>
<dbReference type="Gene3D" id="3.40.1350.10">
    <property type="match status" value="1"/>
</dbReference>
<keyword evidence="4" id="KW-1185">Reference proteome</keyword>
<dbReference type="Pfam" id="PF06250">
    <property type="entry name" value="YhcG_C"/>
    <property type="match status" value="1"/>
</dbReference>
<evidence type="ECO:0000259" key="2">
    <source>
        <dbReference type="Pfam" id="PF17761"/>
    </source>
</evidence>
<sequence length="365" mass="42699">MNGNIVKIESEETLFKMVSSLIENSRKHIAKTISATTVSTYYEIGHYVVEYEQQGCLRASYGKQVVKNLSDRLTKQYGRGWSVATLTNCRKFYVAYKKSDAMHTISASANSVCNAPEIQKFSLSWNHYQVLMRIDDLAERNFYEIEAQKQNWDYRWLRRQVASSLYERIALSRDKSEVFRLALEGQTVEKTSDIIKSPISLEFVGLKPDESYSESKLENAIISKIQKFLLEMGKGFLFEARQKRFTFDEDNYYVDLVLYNRLLQCYVLIDLKIDKLTHQDLGQMQMYVNYFDRYVKQDFEKPTIGILLCKEKNDALVELTLPKDANVYAAAYQLYLPDKALLQAKVKEWIEEFEENEEIKKLEED</sequence>
<dbReference type="InterPro" id="IPR009362">
    <property type="entry name" value="YhcG_C"/>
</dbReference>
<reference evidence="3 4" key="1">
    <citation type="submission" date="2020-12" db="EMBL/GenBank/DDBJ databases">
        <title>Whole genome sequences of gut porcine anaerobes.</title>
        <authorList>
            <person name="Kubasova T."/>
            <person name="Jahodarova E."/>
            <person name="Rychlik I."/>
        </authorList>
    </citation>
    <scope>NUCLEOTIDE SEQUENCE [LARGE SCALE GENOMIC DNA]</scope>
    <source>
        <strain evidence="3 4">An925</strain>
    </source>
</reference>
<feature type="domain" description="YhcG PDDEXK nuclease" evidence="1">
    <location>
        <begin position="193"/>
        <end position="345"/>
    </location>
</feature>
<dbReference type="Pfam" id="PF17761">
    <property type="entry name" value="DUF1016_N"/>
    <property type="match status" value="1"/>
</dbReference>
<protein>
    <submittedName>
        <fullName evidence="3">DUF1016 family protein</fullName>
    </submittedName>
</protein>
<name>A0ABS9CHE3_9BACT</name>
<gene>
    <name evidence="3" type="ORF">I6E12_10490</name>
</gene>
<organism evidence="3 4">
    <name type="scientific">Xylanibacter brevis</name>
    <dbReference type="NCBI Taxonomy" id="83231"/>
    <lineage>
        <taxon>Bacteria</taxon>
        <taxon>Pseudomonadati</taxon>
        <taxon>Bacteroidota</taxon>
        <taxon>Bacteroidia</taxon>
        <taxon>Bacteroidales</taxon>
        <taxon>Prevotellaceae</taxon>
        <taxon>Xylanibacter</taxon>
    </lineage>
</organism>
<evidence type="ECO:0000259" key="1">
    <source>
        <dbReference type="Pfam" id="PF06250"/>
    </source>
</evidence>
<proteinExistence type="predicted"/>
<dbReference type="EMBL" id="JADYTN010000027">
    <property type="protein sequence ID" value="MCF2564536.1"/>
    <property type="molecule type" value="Genomic_DNA"/>
</dbReference>
<dbReference type="Proteomes" id="UP001200470">
    <property type="component" value="Unassembled WGS sequence"/>
</dbReference>
<dbReference type="PANTHER" id="PTHR30547:SF5">
    <property type="entry name" value="NUCLEASE YHCG-RELATED"/>
    <property type="match status" value="1"/>
</dbReference>
<accession>A0ABS9CHE3</accession>
<evidence type="ECO:0000313" key="3">
    <source>
        <dbReference type="EMBL" id="MCF2564536.1"/>
    </source>
</evidence>
<dbReference type="RefSeq" id="WP_287899173.1">
    <property type="nucleotide sequence ID" value="NZ_JADYTN010000027.1"/>
</dbReference>
<comment type="caution">
    <text evidence="3">The sequence shown here is derived from an EMBL/GenBank/DDBJ whole genome shotgun (WGS) entry which is preliminary data.</text>
</comment>
<dbReference type="PANTHER" id="PTHR30547">
    <property type="entry name" value="UNCHARACTERIZED PROTEIN YHCG-RELATED"/>
    <property type="match status" value="1"/>
</dbReference>
<dbReference type="InterPro" id="IPR011856">
    <property type="entry name" value="tRNA_endonuc-like_dom_sf"/>
</dbReference>
<feature type="domain" description="YhcG N-terminal" evidence="2">
    <location>
        <begin position="18"/>
        <end position="168"/>
    </location>
</feature>
<evidence type="ECO:0000313" key="4">
    <source>
        <dbReference type="Proteomes" id="UP001200470"/>
    </source>
</evidence>